<proteinExistence type="predicted"/>
<sequence>MIFRWKVETISKDYKNNNEKLIAFYVGEGSLNSNCLHSNKGEKSYVKPGMICDASIITRKEKMLYYLLEKIGLKNI</sequence>
<dbReference type="EMBL" id="UAWG01000022">
    <property type="protein sequence ID" value="SQB61394.1"/>
    <property type="molecule type" value="Genomic_DNA"/>
</dbReference>
<accession>A0A2X2YB86</accession>
<gene>
    <name evidence="1" type="ORF">NCTC10719_03073</name>
</gene>
<evidence type="ECO:0000313" key="1">
    <source>
        <dbReference type="EMBL" id="SQB61394.1"/>
    </source>
</evidence>
<name>A0A2X2YB86_CLOPF</name>
<dbReference type="Proteomes" id="UP000249986">
    <property type="component" value="Unassembled WGS sequence"/>
</dbReference>
<dbReference type="AlphaFoldDB" id="A0A2X2YB86"/>
<evidence type="ECO:0000313" key="2">
    <source>
        <dbReference type="Proteomes" id="UP000249986"/>
    </source>
</evidence>
<organism evidence="1 2">
    <name type="scientific">Clostridium perfringens</name>
    <dbReference type="NCBI Taxonomy" id="1502"/>
    <lineage>
        <taxon>Bacteria</taxon>
        <taxon>Bacillati</taxon>
        <taxon>Bacillota</taxon>
        <taxon>Clostridia</taxon>
        <taxon>Eubacteriales</taxon>
        <taxon>Clostridiaceae</taxon>
        <taxon>Clostridium</taxon>
    </lineage>
</organism>
<reference evidence="1 2" key="1">
    <citation type="submission" date="2018-06" db="EMBL/GenBank/DDBJ databases">
        <authorList>
            <consortium name="Pathogen Informatics"/>
            <person name="Doyle S."/>
        </authorList>
    </citation>
    <scope>NUCLEOTIDE SEQUENCE [LARGE SCALE GENOMIC DNA]</scope>
    <source>
        <strain evidence="1 2">NCTC10719</strain>
    </source>
</reference>
<protein>
    <submittedName>
        <fullName evidence="1">Bacteriocin ABC transporter bacteriocin-binding protein</fullName>
    </submittedName>
</protein>